<organism evidence="2 3">
    <name type="scientific">Cylindrobasidium torrendii FP15055 ss-10</name>
    <dbReference type="NCBI Taxonomy" id="1314674"/>
    <lineage>
        <taxon>Eukaryota</taxon>
        <taxon>Fungi</taxon>
        <taxon>Dikarya</taxon>
        <taxon>Basidiomycota</taxon>
        <taxon>Agaricomycotina</taxon>
        <taxon>Agaricomycetes</taxon>
        <taxon>Agaricomycetidae</taxon>
        <taxon>Agaricales</taxon>
        <taxon>Marasmiineae</taxon>
        <taxon>Physalacriaceae</taxon>
        <taxon>Cylindrobasidium</taxon>
    </lineage>
</organism>
<feature type="region of interest" description="Disordered" evidence="1">
    <location>
        <begin position="424"/>
        <end position="508"/>
    </location>
</feature>
<accession>A0A0D7B915</accession>
<feature type="compositionally biased region" description="Pro residues" evidence="1">
    <location>
        <begin position="287"/>
        <end position="296"/>
    </location>
</feature>
<sequence>MLNYTPAPARRTHKKRTSALRLSTETTATLPEYHSHHNWNQRPDSGNPLDLPPDYEDSAEEADEDTDDEGQTLVYSPPSTSSLPTKPRRRQSHHRRKSSSPSLSSDSFLDSLLERSVHALEISNVLLQSSMSTQTTFAHLNASDSQLETTYTRSALHSRSGSSHHWSDDLEEINRDVDRLFLQGSSSKRNSGHSSRSEGSISMSVPISSSPPPIHAFQRRRPSLDSVAPSSALETPKLRLAATGRERLIAQAPRAMTQYVGHDEDLGTIRMPSTLGLRSGASAYPATPSPPQPPPSSARAYTMLSSFVNSAAGPSNLSRRSSSTSTERSGGHTPRRASSTRTLRSRSQTPKPITIPTIEEVSQSSDSSDGVHARMTVKSLRRILSDQPPPPPHSAILTKRFPITPIPTPEASTSTATASISRLFTKGTHSSTTRPRSPPRQSVLKSGTATPRTPASSVPSTPKRISFAELPEAHQSSTGKFKAKDKKRRDKKKGKGKEEEQTGWWSWLASGLTTPTGIERIEDRVQRGWGGPRMDDWGV</sequence>
<feature type="compositionally biased region" description="Low complexity" evidence="1">
    <location>
        <begin position="184"/>
        <end position="208"/>
    </location>
</feature>
<feature type="compositionally biased region" description="Low complexity" evidence="1">
    <location>
        <begin position="76"/>
        <end position="85"/>
    </location>
</feature>
<evidence type="ECO:0000313" key="3">
    <source>
        <dbReference type="Proteomes" id="UP000054007"/>
    </source>
</evidence>
<feature type="compositionally biased region" description="Low complexity" evidence="1">
    <location>
        <begin position="336"/>
        <end position="349"/>
    </location>
</feature>
<keyword evidence="3" id="KW-1185">Reference proteome</keyword>
<feature type="compositionally biased region" description="Basic residues" evidence="1">
    <location>
        <begin position="86"/>
        <end position="98"/>
    </location>
</feature>
<feature type="compositionally biased region" description="Polar residues" evidence="1">
    <location>
        <begin position="303"/>
        <end position="317"/>
    </location>
</feature>
<dbReference type="STRING" id="1314674.A0A0D7B915"/>
<dbReference type="OrthoDB" id="3254377at2759"/>
<evidence type="ECO:0000313" key="2">
    <source>
        <dbReference type="EMBL" id="KIY66695.1"/>
    </source>
</evidence>
<proteinExistence type="predicted"/>
<feature type="compositionally biased region" description="Basic residues" evidence="1">
    <location>
        <begin position="481"/>
        <end position="495"/>
    </location>
</feature>
<feature type="compositionally biased region" description="Low complexity" evidence="1">
    <location>
        <begin position="318"/>
        <end position="328"/>
    </location>
</feature>
<dbReference type="AlphaFoldDB" id="A0A0D7B915"/>
<feature type="region of interest" description="Disordered" evidence="1">
    <location>
        <begin position="183"/>
        <end position="230"/>
    </location>
</feature>
<evidence type="ECO:0000256" key="1">
    <source>
        <dbReference type="SAM" id="MobiDB-lite"/>
    </source>
</evidence>
<gene>
    <name evidence="2" type="ORF">CYLTODRAFT_423168</name>
</gene>
<feature type="region of interest" description="Disordered" evidence="1">
    <location>
        <begin position="270"/>
        <end position="372"/>
    </location>
</feature>
<name>A0A0D7B915_9AGAR</name>
<feature type="compositionally biased region" description="Polar residues" evidence="1">
    <location>
        <begin position="427"/>
        <end position="460"/>
    </location>
</feature>
<feature type="region of interest" description="Disordered" evidence="1">
    <location>
        <begin position="1"/>
        <end position="107"/>
    </location>
</feature>
<feature type="compositionally biased region" description="Polar residues" evidence="1">
    <location>
        <begin position="20"/>
        <end position="29"/>
    </location>
</feature>
<feature type="compositionally biased region" description="Acidic residues" evidence="1">
    <location>
        <begin position="53"/>
        <end position="70"/>
    </location>
</feature>
<dbReference type="EMBL" id="KN880546">
    <property type="protein sequence ID" value="KIY66695.1"/>
    <property type="molecule type" value="Genomic_DNA"/>
</dbReference>
<dbReference type="Proteomes" id="UP000054007">
    <property type="component" value="Unassembled WGS sequence"/>
</dbReference>
<protein>
    <submittedName>
        <fullName evidence="2">Uncharacterized protein</fullName>
    </submittedName>
</protein>
<reference evidence="2 3" key="1">
    <citation type="journal article" date="2015" name="Fungal Genet. Biol.">
        <title>Evolution of novel wood decay mechanisms in Agaricales revealed by the genome sequences of Fistulina hepatica and Cylindrobasidium torrendii.</title>
        <authorList>
            <person name="Floudas D."/>
            <person name="Held B.W."/>
            <person name="Riley R."/>
            <person name="Nagy L.G."/>
            <person name="Koehler G."/>
            <person name="Ransdell A.S."/>
            <person name="Younus H."/>
            <person name="Chow J."/>
            <person name="Chiniquy J."/>
            <person name="Lipzen A."/>
            <person name="Tritt A."/>
            <person name="Sun H."/>
            <person name="Haridas S."/>
            <person name="LaButti K."/>
            <person name="Ohm R.A."/>
            <person name="Kues U."/>
            <person name="Blanchette R.A."/>
            <person name="Grigoriev I.V."/>
            <person name="Minto R.E."/>
            <person name="Hibbett D.S."/>
        </authorList>
    </citation>
    <scope>NUCLEOTIDE SEQUENCE [LARGE SCALE GENOMIC DNA]</scope>
    <source>
        <strain evidence="2 3">FP15055 ss-10</strain>
    </source>
</reference>